<dbReference type="Gene3D" id="3.40.50.150">
    <property type="entry name" value="Vaccinia Virus protein VP39"/>
    <property type="match status" value="1"/>
</dbReference>
<dbReference type="GO" id="GO:0005737">
    <property type="term" value="C:cytoplasm"/>
    <property type="evidence" value="ECO:0007669"/>
    <property type="project" value="UniProtKB-SubCell"/>
</dbReference>
<dbReference type="OrthoDB" id="4035289at2"/>
<gene>
    <name evidence="12" type="ORF">CLV63_115104</name>
</gene>
<evidence type="ECO:0000256" key="9">
    <source>
        <dbReference type="ARBA" id="ARBA00030757"/>
    </source>
</evidence>
<organism evidence="12 13">
    <name type="scientific">Murinocardiopsis flavida</name>
    <dbReference type="NCBI Taxonomy" id="645275"/>
    <lineage>
        <taxon>Bacteria</taxon>
        <taxon>Bacillati</taxon>
        <taxon>Actinomycetota</taxon>
        <taxon>Actinomycetes</taxon>
        <taxon>Streptosporangiales</taxon>
        <taxon>Nocardiopsidaceae</taxon>
        <taxon>Murinocardiopsis</taxon>
    </lineage>
</organism>
<dbReference type="InterPro" id="IPR000682">
    <property type="entry name" value="PCMT"/>
</dbReference>
<dbReference type="PANTHER" id="PTHR11579">
    <property type="entry name" value="PROTEIN-L-ISOASPARTATE O-METHYLTRANSFERASE"/>
    <property type="match status" value="1"/>
</dbReference>
<dbReference type="AlphaFoldDB" id="A0A2P8DDZ0"/>
<evidence type="ECO:0000256" key="2">
    <source>
        <dbReference type="ARBA" id="ARBA00005369"/>
    </source>
</evidence>
<evidence type="ECO:0000256" key="10">
    <source>
        <dbReference type="ARBA" id="ARBA00031323"/>
    </source>
</evidence>
<evidence type="ECO:0000256" key="1">
    <source>
        <dbReference type="ARBA" id="ARBA00004496"/>
    </source>
</evidence>
<reference evidence="12 13" key="1">
    <citation type="submission" date="2018-03" db="EMBL/GenBank/DDBJ databases">
        <title>Genomic Encyclopedia of Archaeal and Bacterial Type Strains, Phase II (KMG-II): from individual species to whole genera.</title>
        <authorList>
            <person name="Goeker M."/>
        </authorList>
    </citation>
    <scope>NUCLEOTIDE SEQUENCE [LARGE SCALE GENOMIC DNA]</scope>
    <source>
        <strain evidence="12 13">DSM 45312</strain>
    </source>
</reference>
<accession>A0A2P8DDZ0</accession>
<comment type="subcellular location">
    <subcellularLocation>
        <location evidence="1">Cytoplasm</location>
    </subcellularLocation>
</comment>
<dbReference type="EMBL" id="PYGA01000015">
    <property type="protein sequence ID" value="PSK95444.1"/>
    <property type="molecule type" value="Genomic_DNA"/>
</dbReference>
<keyword evidence="13" id="KW-1185">Reference proteome</keyword>
<dbReference type="InterPro" id="IPR029063">
    <property type="entry name" value="SAM-dependent_MTases_sf"/>
</dbReference>
<evidence type="ECO:0000256" key="11">
    <source>
        <dbReference type="ARBA" id="ARBA00031350"/>
    </source>
</evidence>
<proteinExistence type="inferred from homology"/>
<dbReference type="CDD" id="cd02440">
    <property type="entry name" value="AdoMet_MTases"/>
    <property type="match status" value="1"/>
</dbReference>
<keyword evidence="6 12" id="KW-0489">Methyltransferase</keyword>
<evidence type="ECO:0000256" key="8">
    <source>
        <dbReference type="ARBA" id="ARBA00022691"/>
    </source>
</evidence>
<sequence length="395" mass="41441">MTDHGSQAFAQSAAQRHAALADALVRSGELADDRLAAAFRVTPRHLFIPATGAHSLDGAALDAGADAEGWLSAVYSDEVVITRLGAGGTPAHPGLAATSSSSAPTIVARMLSTADLREGHRVLEIGAGTGWNAALLAVLLGDDAVTSVDIDPDAVAAARAALARLGRSPTVLHRDGEAGYPPNAPYDRVIATCNAARVPLPWIEQTATGGLVVTPWSTVDGFGGALARLTKAADGSAAGPLLGRLGFIWLRGQRPPPVDPGGLMGPPEHRSRTTVDPIPWLSDWDATFPLSFMVRSWRGGLRRTEHGPAAWLTATGGDGSWARIIPEETGWTIEQAGPRRLWDELRAALEQWRDQGRPGADRYGLTVAPDGVHRAWLDSPDGPGWTLPAWSGAKG</sequence>
<dbReference type="Proteomes" id="UP000240542">
    <property type="component" value="Unassembled WGS sequence"/>
</dbReference>
<keyword evidence="5" id="KW-0963">Cytoplasm</keyword>
<dbReference type="GO" id="GO:0032259">
    <property type="term" value="P:methylation"/>
    <property type="evidence" value="ECO:0007669"/>
    <property type="project" value="UniProtKB-KW"/>
</dbReference>
<dbReference type="RefSeq" id="WP_106584774.1">
    <property type="nucleotide sequence ID" value="NZ_PYGA01000015.1"/>
</dbReference>
<comment type="similarity">
    <text evidence="2">Belongs to the methyltransferase superfamily. L-isoaspartyl/D-aspartyl protein methyltransferase family.</text>
</comment>
<evidence type="ECO:0000256" key="6">
    <source>
        <dbReference type="ARBA" id="ARBA00022603"/>
    </source>
</evidence>
<evidence type="ECO:0000256" key="4">
    <source>
        <dbReference type="ARBA" id="ARBA00013346"/>
    </source>
</evidence>
<dbReference type="EC" id="2.1.1.77" evidence="3"/>
<keyword evidence="7 12" id="KW-0808">Transferase</keyword>
<evidence type="ECO:0000313" key="13">
    <source>
        <dbReference type="Proteomes" id="UP000240542"/>
    </source>
</evidence>
<dbReference type="PANTHER" id="PTHR11579:SF0">
    <property type="entry name" value="PROTEIN-L-ISOASPARTATE(D-ASPARTATE) O-METHYLTRANSFERASE"/>
    <property type="match status" value="1"/>
</dbReference>
<protein>
    <recommendedName>
        <fullName evidence="4">Protein-L-isoaspartate O-methyltransferase</fullName>
        <ecNumber evidence="3">2.1.1.77</ecNumber>
    </recommendedName>
    <alternativeName>
        <fullName evidence="11">L-isoaspartyl protein carboxyl methyltransferase</fullName>
    </alternativeName>
    <alternativeName>
        <fullName evidence="9">Protein L-isoaspartyl methyltransferase</fullName>
    </alternativeName>
    <alternativeName>
        <fullName evidence="10">Protein-beta-aspartate methyltransferase</fullName>
    </alternativeName>
</protein>
<evidence type="ECO:0000256" key="7">
    <source>
        <dbReference type="ARBA" id="ARBA00022679"/>
    </source>
</evidence>
<dbReference type="SUPFAM" id="SSF53335">
    <property type="entry name" value="S-adenosyl-L-methionine-dependent methyltransferases"/>
    <property type="match status" value="1"/>
</dbReference>
<keyword evidence="8" id="KW-0949">S-adenosyl-L-methionine</keyword>
<name>A0A2P8DDZ0_9ACTN</name>
<dbReference type="Pfam" id="PF01135">
    <property type="entry name" value="PCMT"/>
    <property type="match status" value="1"/>
</dbReference>
<evidence type="ECO:0000256" key="5">
    <source>
        <dbReference type="ARBA" id="ARBA00022490"/>
    </source>
</evidence>
<evidence type="ECO:0000313" key="12">
    <source>
        <dbReference type="EMBL" id="PSK95444.1"/>
    </source>
</evidence>
<comment type="caution">
    <text evidence="12">The sequence shown here is derived from an EMBL/GenBank/DDBJ whole genome shotgun (WGS) entry which is preliminary data.</text>
</comment>
<evidence type="ECO:0000256" key="3">
    <source>
        <dbReference type="ARBA" id="ARBA00011890"/>
    </source>
</evidence>
<dbReference type="GO" id="GO:0004719">
    <property type="term" value="F:protein-L-isoaspartate (D-aspartate) O-methyltransferase activity"/>
    <property type="evidence" value="ECO:0007669"/>
    <property type="project" value="UniProtKB-EC"/>
</dbReference>